<dbReference type="OrthoDB" id="9796962at2"/>
<name>A0A4Y9L2H7_9BRAD</name>
<evidence type="ECO:0000259" key="3">
    <source>
        <dbReference type="Pfam" id="PF07987"/>
    </source>
</evidence>
<evidence type="ECO:0000313" key="5">
    <source>
        <dbReference type="Proteomes" id="UP000298225"/>
    </source>
</evidence>
<dbReference type="AlphaFoldDB" id="A0A4Y9L2H7"/>
<feature type="domain" description="YncI copper-binding" evidence="3">
    <location>
        <begin position="31"/>
        <end position="182"/>
    </location>
</feature>
<accession>A0A4Y9L2H7</accession>
<evidence type="ECO:0000256" key="1">
    <source>
        <dbReference type="SAM" id="MobiDB-lite"/>
    </source>
</evidence>
<proteinExistence type="predicted"/>
<gene>
    <name evidence="4" type="ORF">E4K66_19970</name>
</gene>
<protein>
    <submittedName>
        <fullName evidence="4">DUF1775 domain-containing protein</fullName>
    </submittedName>
</protein>
<dbReference type="Pfam" id="PF07987">
    <property type="entry name" value="DUF1775"/>
    <property type="match status" value="1"/>
</dbReference>
<dbReference type="InterPro" id="IPR012533">
    <property type="entry name" value="YcnI-copper_dom"/>
</dbReference>
<feature type="signal peptide" evidence="2">
    <location>
        <begin position="1"/>
        <end position="30"/>
    </location>
</feature>
<organism evidence="4 5">
    <name type="scientific">Bradyrhizobium frederickii</name>
    <dbReference type="NCBI Taxonomy" id="2560054"/>
    <lineage>
        <taxon>Bacteria</taxon>
        <taxon>Pseudomonadati</taxon>
        <taxon>Pseudomonadota</taxon>
        <taxon>Alphaproteobacteria</taxon>
        <taxon>Hyphomicrobiales</taxon>
        <taxon>Nitrobacteraceae</taxon>
        <taxon>Bradyrhizobium</taxon>
    </lineage>
</organism>
<feature type="region of interest" description="Disordered" evidence="1">
    <location>
        <begin position="161"/>
        <end position="186"/>
    </location>
</feature>
<reference evidence="4 5" key="1">
    <citation type="submission" date="2019-03" db="EMBL/GenBank/DDBJ databases">
        <title>Bradyrhizobium strains diversity isolated from Chamaecrista fasciculata.</title>
        <authorList>
            <person name="Urquiaga M.C.O."/>
            <person name="Hungria M."/>
            <person name="Delamuta J.R.M."/>
        </authorList>
    </citation>
    <scope>NUCLEOTIDE SEQUENCE [LARGE SCALE GENOMIC DNA]</scope>
    <source>
        <strain evidence="4 5">CNPSo 3424</strain>
    </source>
</reference>
<sequence>MRPISIPGRPNMKRSCLFLVAALAASPAAAHVSLETKQATVGASYKAVFTVPHGCAGSPTVKIRVQVPEGVIAVKPMPKAGWNVDVVEGKYAVEYDYHGNKLSSGVKEVAWSGGKLPDKHYDEFVMHTVLTDKLKPNTTLYFPVVQECETGVSRWIEIPTEGAGHSHQGKSEGKSPAPGVKLLPKS</sequence>
<dbReference type="CDD" id="cd08545">
    <property type="entry name" value="YcnI_like"/>
    <property type="match status" value="1"/>
</dbReference>
<comment type="caution">
    <text evidence="4">The sequence shown here is derived from an EMBL/GenBank/DDBJ whole genome shotgun (WGS) entry which is preliminary data.</text>
</comment>
<dbReference type="InterPro" id="IPR038507">
    <property type="entry name" value="YcnI-like_sf"/>
</dbReference>
<dbReference type="EMBL" id="SPQU01000008">
    <property type="protein sequence ID" value="TFV37791.1"/>
    <property type="molecule type" value="Genomic_DNA"/>
</dbReference>
<keyword evidence="5" id="KW-1185">Reference proteome</keyword>
<keyword evidence="2" id="KW-0732">Signal</keyword>
<evidence type="ECO:0000256" key="2">
    <source>
        <dbReference type="SAM" id="SignalP"/>
    </source>
</evidence>
<evidence type="ECO:0000313" key="4">
    <source>
        <dbReference type="EMBL" id="TFV37791.1"/>
    </source>
</evidence>
<dbReference type="Proteomes" id="UP000298225">
    <property type="component" value="Unassembled WGS sequence"/>
</dbReference>
<dbReference type="Gene3D" id="2.60.40.2230">
    <property type="entry name" value="Uncharacterised protein YcnI-like PF07987, DUF1775"/>
    <property type="match status" value="1"/>
</dbReference>
<feature type="chain" id="PRO_5021234630" evidence="2">
    <location>
        <begin position="31"/>
        <end position="186"/>
    </location>
</feature>